<organism evidence="3 4">
    <name type="scientific">Candidatus Magasanikbacteria bacterium CG10_big_fil_rev_8_21_14_0_10_38_6</name>
    <dbReference type="NCBI Taxonomy" id="1974647"/>
    <lineage>
        <taxon>Bacteria</taxon>
        <taxon>Candidatus Magasanikiibacteriota</taxon>
    </lineage>
</organism>
<dbReference type="InterPro" id="IPR011006">
    <property type="entry name" value="CheY-like_superfamily"/>
</dbReference>
<dbReference type="CDD" id="cd00156">
    <property type="entry name" value="REC"/>
    <property type="match status" value="1"/>
</dbReference>
<gene>
    <name evidence="3" type="ORF">COU30_00495</name>
</gene>
<dbReference type="Proteomes" id="UP000228528">
    <property type="component" value="Unassembled WGS sequence"/>
</dbReference>
<dbReference type="PROSITE" id="PS50110">
    <property type="entry name" value="RESPONSE_REGULATORY"/>
    <property type="match status" value="1"/>
</dbReference>
<feature type="domain" description="Response regulatory" evidence="2">
    <location>
        <begin position="2"/>
        <end position="109"/>
    </location>
</feature>
<accession>A0A2M6P316</accession>
<comment type="caution">
    <text evidence="3">The sequence shown here is derived from an EMBL/GenBank/DDBJ whole genome shotgun (WGS) entry which is preliminary data.</text>
</comment>
<dbReference type="SUPFAM" id="SSF52172">
    <property type="entry name" value="CheY-like"/>
    <property type="match status" value="1"/>
</dbReference>
<dbReference type="EMBL" id="PFBW01000025">
    <property type="protein sequence ID" value="PIR77800.1"/>
    <property type="molecule type" value="Genomic_DNA"/>
</dbReference>
<dbReference type="AlphaFoldDB" id="A0A2M6P316"/>
<protein>
    <recommendedName>
        <fullName evidence="2">Response regulatory domain-containing protein</fullName>
    </recommendedName>
</protein>
<reference evidence="4" key="1">
    <citation type="submission" date="2017-09" db="EMBL/GenBank/DDBJ databases">
        <title>Depth-based differentiation of microbial function through sediment-hosted aquifers and enrichment of novel symbionts in the deep terrestrial subsurface.</title>
        <authorList>
            <person name="Probst A.J."/>
            <person name="Ladd B."/>
            <person name="Jarett J.K."/>
            <person name="Geller-Mcgrath D.E."/>
            <person name="Sieber C.M.K."/>
            <person name="Emerson J.B."/>
            <person name="Anantharaman K."/>
            <person name="Thomas B.C."/>
            <person name="Malmstrom R."/>
            <person name="Stieglmeier M."/>
            <person name="Klingl A."/>
            <person name="Woyke T."/>
            <person name="Ryan C.M."/>
            <person name="Banfield J.F."/>
        </authorList>
    </citation>
    <scope>NUCLEOTIDE SEQUENCE [LARGE SCALE GENOMIC DNA]</scope>
</reference>
<keyword evidence="1" id="KW-0597">Phosphoprotein</keyword>
<evidence type="ECO:0000313" key="4">
    <source>
        <dbReference type="Proteomes" id="UP000228528"/>
    </source>
</evidence>
<feature type="modified residue" description="4-aspartylphosphate" evidence="1">
    <location>
        <position position="52"/>
    </location>
</feature>
<evidence type="ECO:0000313" key="3">
    <source>
        <dbReference type="EMBL" id="PIR77800.1"/>
    </source>
</evidence>
<dbReference type="InterPro" id="IPR001789">
    <property type="entry name" value="Sig_transdc_resp-reg_receiver"/>
</dbReference>
<evidence type="ECO:0000256" key="1">
    <source>
        <dbReference type="PROSITE-ProRule" id="PRU00169"/>
    </source>
</evidence>
<name>A0A2M6P316_9BACT</name>
<evidence type="ECO:0000259" key="2">
    <source>
        <dbReference type="PROSITE" id="PS50110"/>
    </source>
</evidence>
<dbReference type="Gene3D" id="3.40.50.2300">
    <property type="match status" value="1"/>
</dbReference>
<dbReference type="GO" id="GO:0000160">
    <property type="term" value="P:phosphorelay signal transduction system"/>
    <property type="evidence" value="ECO:0007669"/>
    <property type="project" value="InterPro"/>
</dbReference>
<sequence>MHILIVDDEAIVRDSLSRYMRRGGHTIDLASNCEEALALLNGDVAFDAVIIDGLNGRWREVAEAAKQKKIHEIVGHSGDQQFHEEMLASGIESIVKGGENAAELFRRLK</sequence>
<proteinExistence type="predicted"/>